<accession>A0ABY6K360</accession>
<dbReference type="PANTHER" id="PTHR24116:SF0">
    <property type="entry name" value="KINASE D-INTERACTING SUBSTRATE OF 220 KDA"/>
    <property type="match status" value="1"/>
</dbReference>
<comment type="subcellular location">
    <subcellularLocation>
        <location evidence="1">Nucleus</location>
    </subcellularLocation>
</comment>
<dbReference type="InterPro" id="IPR052771">
    <property type="entry name" value="Neurotrophin_sig_adaptor"/>
</dbReference>
<evidence type="ECO:0000313" key="4">
    <source>
        <dbReference type="EMBL" id="UYV63229.1"/>
    </source>
</evidence>
<protein>
    <submittedName>
        <fullName evidence="4">CENPBD1</fullName>
    </submittedName>
</protein>
<name>A0ABY6K360_9ARAC</name>
<dbReference type="SUPFAM" id="SSF46689">
    <property type="entry name" value="Homeodomain-like"/>
    <property type="match status" value="2"/>
</dbReference>
<organism evidence="4 5">
    <name type="scientific">Cordylochernes scorpioides</name>
    <dbReference type="NCBI Taxonomy" id="51811"/>
    <lineage>
        <taxon>Eukaryota</taxon>
        <taxon>Metazoa</taxon>
        <taxon>Ecdysozoa</taxon>
        <taxon>Arthropoda</taxon>
        <taxon>Chelicerata</taxon>
        <taxon>Arachnida</taxon>
        <taxon>Pseudoscorpiones</taxon>
        <taxon>Cheliferoidea</taxon>
        <taxon>Chernetidae</taxon>
        <taxon>Cordylochernes</taxon>
    </lineage>
</organism>
<dbReference type="InterPro" id="IPR009057">
    <property type="entry name" value="Homeodomain-like_sf"/>
</dbReference>
<evidence type="ECO:0000259" key="3">
    <source>
        <dbReference type="PROSITE" id="PS51253"/>
    </source>
</evidence>
<keyword evidence="2" id="KW-0238">DNA-binding</keyword>
<dbReference type="InterPro" id="IPR057092">
    <property type="entry name" value="SAM_KIDINS220"/>
</dbReference>
<dbReference type="Proteomes" id="UP001235939">
    <property type="component" value="Chromosome 02"/>
</dbReference>
<dbReference type="Pfam" id="PF23307">
    <property type="entry name" value="SAM_KIDINS220"/>
    <property type="match status" value="1"/>
</dbReference>
<dbReference type="Pfam" id="PF03221">
    <property type="entry name" value="HTH_Tnp_Tc5"/>
    <property type="match status" value="1"/>
</dbReference>
<evidence type="ECO:0000313" key="5">
    <source>
        <dbReference type="Proteomes" id="UP001235939"/>
    </source>
</evidence>
<dbReference type="InterPro" id="IPR006600">
    <property type="entry name" value="HTH_CenpB_DNA-bd_dom"/>
</dbReference>
<reference evidence="4 5" key="1">
    <citation type="submission" date="2022-01" db="EMBL/GenBank/DDBJ databases">
        <title>A chromosomal length assembly of Cordylochernes scorpioides.</title>
        <authorList>
            <person name="Zeh D."/>
            <person name="Zeh J."/>
        </authorList>
    </citation>
    <scope>NUCLEOTIDE SEQUENCE [LARGE SCALE GENOMIC DNA]</scope>
    <source>
        <strain evidence="4">IN4F17</strain>
        <tissue evidence="4">Whole Body</tissue>
    </source>
</reference>
<keyword evidence="5" id="KW-1185">Reference proteome</keyword>
<dbReference type="PANTHER" id="PTHR24116">
    <property type="entry name" value="KINASE D-INTERACTING SUBSTRATE OF 220 KDA"/>
    <property type="match status" value="1"/>
</dbReference>
<dbReference type="PROSITE" id="PS51253">
    <property type="entry name" value="HTH_CENPB"/>
    <property type="match status" value="1"/>
</dbReference>
<sequence length="371" mass="41359">MLMWDDNSVVLLKKYVQLHPNLAGLRLSHMTTEEVNQYLATRVEMLDKSHLPTYQAAISQHNINGLVLASCDLAELKAVLAMAFGDWEIFKLHLQALREQENAMPASPPAATTEFRIVPATPSLEKQEANVVQVTLEESMLFGALETLNEETQEVAAAEELSFSSDPAELNVLYLHSPRDSPLPPKKRALLVELPKILKKTISLETKLDILRRFDKGEKAVEIAKAVGLAATTVRTIRDRDGDKIREAAKFATSLDAKMTRTRSALMIKMESLLSIWIEDQVAERIPLSKMVIQKKAKSLFDDIKSRVVSDDNANGSENETFEASQGWFERFKVRANLHSIALKGKAASVDITAAERYPTELKTLIHEGGL</sequence>
<evidence type="ECO:0000256" key="1">
    <source>
        <dbReference type="ARBA" id="ARBA00004123"/>
    </source>
</evidence>
<dbReference type="EMBL" id="CP092864">
    <property type="protein sequence ID" value="UYV63229.1"/>
    <property type="molecule type" value="Genomic_DNA"/>
</dbReference>
<feature type="domain" description="HTH CENPB-type" evidence="3">
    <location>
        <begin position="258"/>
        <end position="342"/>
    </location>
</feature>
<gene>
    <name evidence="4" type="ORF">LAZ67_2003496</name>
</gene>
<evidence type="ECO:0000256" key="2">
    <source>
        <dbReference type="ARBA" id="ARBA00023125"/>
    </source>
</evidence>
<dbReference type="Gene3D" id="1.10.10.60">
    <property type="entry name" value="Homeodomain-like"/>
    <property type="match status" value="2"/>
</dbReference>
<dbReference type="SMART" id="SM00674">
    <property type="entry name" value="CENPB"/>
    <property type="match status" value="1"/>
</dbReference>
<proteinExistence type="predicted"/>